<protein>
    <submittedName>
        <fullName evidence="2">Predicted protein</fullName>
    </submittedName>
</protein>
<dbReference type="EMBL" id="AK360010">
    <property type="protein sequence ID" value="BAJ91219.1"/>
    <property type="molecule type" value="mRNA"/>
</dbReference>
<reference evidence="2" key="1">
    <citation type="journal article" date="2011" name="Plant Physiol.">
        <title>Comprehensive sequence analysis of 24,783 barley full-length cDNAs derived from 12 clone libraries.</title>
        <authorList>
            <person name="Matsumoto T."/>
            <person name="Tanaka T."/>
            <person name="Sakai H."/>
            <person name="Amano N."/>
            <person name="Kanamori H."/>
            <person name="Kurita K."/>
            <person name="Kikuta A."/>
            <person name="Kamiya K."/>
            <person name="Yamamoto M."/>
            <person name="Ikawa H."/>
            <person name="Fujii N."/>
            <person name="Hori K."/>
            <person name="Itoh T."/>
            <person name="Sato K."/>
        </authorList>
    </citation>
    <scope>NUCLEOTIDE SEQUENCE</scope>
    <source>
        <tissue evidence="2">Leaf</tissue>
    </source>
</reference>
<proteinExistence type="evidence at transcript level"/>
<feature type="compositionally biased region" description="Basic and acidic residues" evidence="1">
    <location>
        <begin position="48"/>
        <end position="59"/>
    </location>
</feature>
<name>F2D7Z8_HORVV</name>
<sequence length="158" mass="16406">MAYPFPSSTAGPTGKEAMELWEPPEGPSRRRNEAEGAGGGQSGAARVRRGDADGRDRASARRWRGPGVVTRRARPKRGGAGGQRVGAVRTTGTARGVVALGRPERRSPRRAPHATVSCSLPAAFGPMLRSREEGAAGCGLALRSREAGASAATGVRRP</sequence>
<feature type="region of interest" description="Disordered" evidence="1">
    <location>
        <begin position="1"/>
        <end position="96"/>
    </location>
</feature>
<evidence type="ECO:0000313" key="2">
    <source>
        <dbReference type="EMBL" id="BAJ91219.1"/>
    </source>
</evidence>
<evidence type="ECO:0000256" key="1">
    <source>
        <dbReference type="SAM" id="MobiDB-lite"/>
    </source>
</evidence>
<feature type="compositionally biased region" description="Polar residues" evidence="1">
    <location>
        <begin position="1"/>
        <end position="11"/>
    </location>
</feature>
<dbReference type="AlphaFoldDB" id="F2D7Z8"/>
<organism evidence="2">
    <name type="scientific">Hordeum vulgare subsp. vulgare</name>
    <name type="common">Domesticated barley</name>
    <dbReference type="NCBI Taxonomy" id="112509"/>
    <lineage>
        <taxon>Eukaryota</taxon>
        <taxon>Viridiplantae</taxon>
        <taxon>Streptophyta</taxon>
        <taxon>Embryophyta</taxon>
        <taxon>Tracheophyta</taxon>
        <taxon>Spermatophyta</taxon>
        <taxon>Magnoliopsida</taxon>
        <taxon>Liliopsida</taxon>
        <taxon>Poales</taxon>
        <taxon>Poaceae</taxon>
        <taxon>BOP clade</taxon>
        <taxon>Pooideae</taxon>
        <taxon>Triticodae</taxon>
        <taxon>Triticeae</taxon>
        <taxon>Hordeinae</taxon>
        <taxon>Hordeum</taxon>
    </lineage>
</organism>
<accession>F2D7Z8</accession>